<evidence type="ECO:0000313" key="3">
    <source>
        <dbReference type="Proteomes" id="UP000717996"/>
    </source>
</evidence>
<accession>A0A9P7BY15</accession>
<sequence length="97" mass="10459">MVTHEDSFNNPKPLSMGNGFNYTAPDGANEERPIVSIGGSSAMSSQVKGQKGWSIEDNLTQDGIQWAGDHTIKMGANSTTPSTTRPSRTAFRTRRSS</sequence>
<dbReference type="Proteomes" id="UP000717996">
    <property type="component" value="Unassembled WGS sequence"/>
</dbReference>
<feature type="region of interest" description="Disordered" evidence="1">
    <location>
        <begin position="73"/>
        <end position="97"/>
    </location>
</feature>
<dbReference type="AlphaFoldDB" id="A0A9P7BY15"/>
<reference evidence="2" key="1">
    <citation type="journal article" date="2020" name="Microb. Genom.">
        <title>Genetic diversity of clinical and environmental Mucorales isolates obtained from an investigation of mucormycosis cases among solid organ transplant recipients.</title>
        <authorList>
            <person name="Nguyen M.H."/>
            <person name="Kaul D."/>
            <person name="Muto C."/>
            <person name="Cheng S.J."/>
            <person name="Richter R.A."/>
            <person name="Bruno V.M."/>
            <person name="Liu G."/>
            <person name="Beyhan S."/>
            <person name="Sundermann A.J."/>
            <person name="Mounaud S."/>
            <person name="Pasculle A.W."/>
            <person name="Nierman W.C."/>
            <person name="Driscoll E."/>
            <person name="Cumbie R."/>
            <person name="Clancy C.J."/>
            <person name="Dupont C.L."/>
        </authorList>
    </citation>
    <scope>NUCLEOTIDE SEQUENCE</scope>
    <source>
        <strain evidence="2">GL16</strain>
    </source>
</reference>
<feature type="compositionally biased region" description="Low complexity" evidence="1">
    <location>
        <begin position="78"/>
        <end position="90"/>
    </location>
</feature>
<evidence type="ECO:0000313" key="2">
    <source>
        <dbReference type="EMBL" id="KAG1523304.1"/>
    </source>
</evidence>
<feature type="region of interest" description="Disordered" evidence="1">
    <location>
        <begin position="1"/>
        <end position="32"/>
    </location>
</feature>
<name>A0A9P7BY15_RHIOR</name>
<comment type="caution">
    <text evidence="2">The sequence shown here is derived from an EMBL/GenBank/DDBJ whole genome shotgun (WGS) entry which is preliminary data.</text>
</comment>
<protein>
    <submittedName>
        <fullName evidence="2">Uncharacterized protein</fullName>
    </submittedName>
</protein>
<dbReference type="EMBL" id="JAANIT010011539">
    <property type="protein sequence ID" value="KAG1523304.1"/>
    <property type="molecule type" value="Genomic_DNA"/>
</dbReference>
<organism evidence="2 3">
    <name type="scientific">Rhizopus oryzae</name>
    <name type="common">Mucormycosis agent</name>
    <name type="synonym">Rhizopus arrhizus var. delemar</name>
    <dbReference type="NCBI Taxonomy" id="64495"/>
    <lineage>
        <taxon>Eukaryota</taxon>
        <taxon>Fungi</taxon>
        <taxon>Fungi incertae sedis</taxon>
        <taxon>Mucoromycota</taxon>
        <taxon>Mucoromycotina</taxon>
        <taxon>Mucoromycetes</taxon>
        <taxon>Mucorales</taxon>
        <taxon>Mucorineae</taxon>
        <taxon>Rhizopodaceae</taxon>
        <taxon>Rhizopus</taxon>
    </lineage>
</organism>
<gene>
    <name evidence="2" type="ORF">G6F51_014526</name>
</gene>
<evidence type="ECO:0000256" key="1">
    <source>
        <dbReference type="SAM" id="MobiDB-lite"/>
    </source>
</evidence>
<proteinExistence type="predicted"/>